<proteinExistence type="predicted"/>
<comment type="caution">
    <text evidence="2">The sequence shown here is derived from an EMBL/GenBank/DDBJ whole genome shotgun (WGS) entry which is preliminary data.</text>
</comment>
<evidence type="ECO:0000313" key="3">
    <source>
        <dbReference type="Proteomes" id="UP001218188"/>
    </source>
</evidence>
<protein>
    <submittedName>
        <fullName evidence="2">Uncharacterized protein</fullName>
    </submittedName>
</protein>
<organism evidence="2 3">
    <name type="scientific">Mycena alexandri</name>
    <dbReference type="NCBI Taxonomy" id="1745969"/>
    <lineage>
        <taxon>Eukaryota</taxon>
        <taxon>Fungi</taxon>
        <taxon>Dikarya</taxon>
        <taxon>Basidiomycota</taxon>
        <taxon>Agaricomycotina</taxon>
        <taxon>Agaricomycetes</taxon>
        <taxon>Agaricomycetidae</taxon>
        <taxon>Agaricales</taxon>
        <taxon>Marasmiineae</taxon>
        <taxon>Mycenaceae</taxon>
        <taxon>Mycena</taxon>
    </lineage>
</organism>
<dbReference type="EMBL" id="JARJCM010000017">
    <property type="protein sequence ID" value="KAJ7041319.1"/>
    <property type="molecule type" value="Genomic_DNA"/>
</dbReference>
<evidence type="ECO:0000313" key="2">
    <source>
        <dbReference type="EMBL" id="KAJ7041319.1"/>
    </source>
</evidence>
<evidence type="ECO:0000256" key="1">
    <source>
        <dbReference type="SAM" id="MobiDB-lite"/>
    </source>
</evidence>
<dbReference type="Proteomes" id="UP001218188">
    <property type="component" value="Unassembled WGS sequence"/>
</dbReference>
<feature type="compositionally biased region" description="Basic and acidic residues" evidence="1">
    <location>
        <begin position="215"/>
        <end position="230"/>
    </location>
</feature>
<reference evidence="2" key="1">
    <citation type="submission" date="2023-03" db="EMBL/GenBank/DDBJ databases">
        <title>Massive genome expansion in bonnet fungi (Mycena s.s.) driven by repeated elements and novel gene families across ecological guilds.</title>
        <authorList>
            <consortium name="Lawrence Berkeley National Laboratory"/>
            <person name="Harder C.B."/>
            <person name="Miyauchi S."/>
            <person name="Viragh M."/>
            <person name="Kuo A."/>
            <person name="Thoen E."/>
            <person name="Andreopoulos B."/>
            <person name="Lu D."/>
            <person name="Skrede I."/>
            <person name="Drula E."/>
            <person name="Henrissat B."/>
            <person name="Morin E."/>
            <person name="Kohler A."/>
            <person name="Barry K."/>
            <person name="LaButti K."/>
            <person name="Morin E."/>
            <person name="Salamov A."/>
            <person name="Lipzen A."/>
            <person name="Mereny Z."/>
            <person name="Hegedus B."/>
            <person name="Baldrian P."/>
            <person name="Stursova M."/>
            <person name="Weitz H."/>
            <person name="Taylor A."/>
            <person name="Grigoriev I.V."/>
            <person name="Nagy L.G."/>
            <person name="Martin F."/>
            <person name="Kauserud H."/>
        </authorList>
    </citation>
    <scope>NUCLEOTIDE SEQUENCE</scope>
    <source>
        <strain evidence="2">CBHHK200</strain>
    </source>
</reference>
<feature type="region of interest" description="Disordered" evidence="1">
    <location>
        <begin position="201"/>
        <end position="266"/>
    </location>
</feature>
<name>A0AAD6XDJ1_9AGAR</name>
<keyword evidence="3" id="KW-1185">Reference proteome</keyword>
<gene>
    <name evidence="2" type="ORF">C8F04DRAFT_1253015</name>
</gene>
<accession>A0AAD6XDJ1</accession>
<dbReference type="AlphaFoldDB" id="A0AAD6XDJ1"/>
<sequence length="266" mass="28824">MSADANSSNSATLPTDGPTPSFSFLKKSIAVSPEFAAQGLRDLAQEQVTSVSAPAGAHDLRKDGGLPSSAAFASEHAKDADRFAALNLETRDQSVSLSTQMKRDFLLAQATPPAPPGFAAGPSLAHRPISRTGSMAGDTLRTALTAAALLRPLSVYLAMDELDDRKYCHCKPSCGKLLFQAEEQFKWHEEAQNVKVEKKIQSEMKGTKANNSHKSKAEEPREKTKKEPKAKPAAKPKQQHDKKQTVRRPKSNVVQSSYGTRSKARN</sequence>